<accession>A0A1B1N191</accession>
<dbReference type="KEGG" id="pyg:AWM70_11650"/>
<name>A0A1B1N191_9BACL</name>
<dbReference type="AlphaFoldDB" id="A0A1B1N191"/>
<gene>
    <name evidence="1" type="ORF">AWM70_11650</name>
</gene>
<proteinExistence type="predicted"/>
<sequence length="115" mass="12930">MDRNNRFRALFPGTGGLQHADPAPLRHLSIGIEPLNQEVNRVVIRAEAPHPGYGIRVMGIYFSGGRALIYVEAVRPDPSVMHPQVISAVQTVTYIDNTYTPLFPPEYEKYISPWI</sequence>
<reference evidence="1 2" key="1">
    <citation type="submission" date="2016-01" db="EMBL/GenBank/DDBJ databases">
        <title>Complete Genome Sequence of Paenibacillus yonginensis DCY84, a novel Plant Growth-Promoting Bacteria with Elicitation of Induced Systemic Resistance.</title>
        <authorList>
            <person name="Kim Y.J."/>
            <person name="Yang D.C."/>
            <person name="Sukweenadhi J."/>
        </authorList>
    </citation>
    <scope>NUCLEOTIDE SEQUENCE [LARGE SCALE GENOMIC DNA]</scope>
    <source>
        <strain evidence="1 2">DCY84</strain>
    </source>
</reference>
<protein>
    <recommendedName>
        <fullName evidence="3">PrcB C-terminal domain-containing protein</fullName>
    </recommendedName>
</protein>
<dbReference type="STRING" id="1462996.AWM70_11650"/>
<dbReference type="EMBL" id="CP014167">
    <property type="protein sequence ID" value="ANS75176.1"/>
    <property type="molecule type" value="Genomic_DNA"/>
</dbReference>
<keyword evidence="2" id="KW-1185">Reference proteome</keyword>
<organism evidence="1 2">
    <name type="scientific">Paenibacillus yonginensis</name>
    <dbReference type="NCBI Taxonomy" id="1462996"/>
    <lineage>
        <taxon>Bacteria</taxon>
        <taxon>Bacillati</taxon>
        <taxon>Bacillota</taxon>
        <taxon>Bacilli</taxon>
        <taxon>Bacillales</taxon>
        <taxon>Paenibacillaceae</taxon>
        <taxon>Paenibacillus</taxon>
    </lineage>
</organism>
<dbReference type="OrthoDB" id="1738667at2"/>
<dbReference type="RefSeq" id="WP_068696559.1">
    <property type="nucleotide sequence ID" value="NZ_CP014167.1"/>
</dbReference>
<evidence type="ECO:0000313" key="2">
    <source>
        <dbReference type="Proteomes" id="UP000092573"/>
    </source>
</evidence>
<evidence type="ECO:0000313" key="1">
    <source>
        <dbReference type="EMBL" id="ANS75176.1"/>
    </source>
</evidence>
<dbReference type="Proteomes" id="UP000092573">
    <property type="component" value="Chromosome"/>
</dbReference>
<evidence type="ECO:0008006" key="3">
    <source>
        <dbReference type="Google" id="ProtNLM"/>
    </source>
</evidence>